<dbReference type="PANTHER" id="PTHR34822:SF1">
    <property type="entry name" value="GRPB FAMILY PROTEIN"/>
    <property type="match status" value="1"/>
</dbReference>
<dbReference type="EMBL" id="SJPL01000001">
    <property type="protein sequence ID" value="TWT72487.1"/>
    <property type="molecule type" value="Genomic_DNA"/>
</dbReference>
<protein>
    <submittedName>
        <fullName evidence="1">Dephospho-CoA kinase/protein folding accessory domain-containing protein</fullName>
    </submittedName>
</protein>
<evidence type="ECO:0000313" key="1">
    <source>
        <dbReference type="EMBL" id="TWT72487.1"/>
    </source>
</evidence>
<dbReference type="GO" id="GO:0016301">
    <property type="term" value="F:kinase activity"/>
    <property type="evidence" value="ECO:0007669"/>
    <property type="project" value="UniProtKB-KW"/>
</dbReference>
<evidence type="ECO:0000313" key="2">
    <source>
        <dbReference type="Proteomes" id="UP000317238"/>
    </source>
</evidence>
<proteinExistence type="predicted"/>
<dbReference type="AlphaFoldDB" id="A0A5C5Y9Z1"/>
<sequence>MDEDADLPIRLSHHDPRWRQEFQQIRSGVLQCGQGMITQVEHIGGTALPGRISQPIIDVLAGVHDADQMDEAALSIEGLYFRPLPPPHWDSSAVRLIKPRGGPVTHQLFLMPIGTPAWHAALAIRDHLRADTEASLRFEDAKVGIWKRTGGDPEDYPRAKDGVFTHLMEQLNLP</sequence>
<gene>
    <name evidence="1" type="ORF">Pan14r_48070</name>
</gene>
<dbReference type="PANTHER" id="PTHR34822">
    <property type="entry name" value="GRPB DOMAIN PROTEIN (AFU_ORTHOLOGUE AFUA_1G01530)"/>
    <property type="match status" value="1"/>
</dbReference>
<keyword evidence="2" id="KW-1185">Reference proteome</keyword>
<dbReference type="InterPro" id="IPR043519">
    <property type="entry name" value="NT_sf"/>
</dbReference>
<dbReference type="InterPro" id="IPR007344">
    <property type="entry name" value="GrpB/CoaE"/>
</dbReference>
<dbReference type="RefSeq" id="WP_145293112.1">
    <property type="nucleotide sequence ID" value="NZ_CP036319.1"/>
</dbReference>
<dbReference type="Gene3D" id="3.30.460.10">
    <property type="entry name" value="Beta Polymerase, domain 2"/>
    <property type="match status" value="1"/>
</dbReference>
<dbReference type="Proteomes" id="UP000317238">
    <property type="component" value="Unassembled WGS sequence"/>
</dbReference>
<organism evidence="1 2">
    <name type="scientific">Crateriforma conspicua</name>
    <dbReference type="NCBI Taxonomy" id="2527996"/>
    <lineage>
        <taxon>Bacteria</taxon>
        <taxon>Pseudomonadati</taxon>
        <taxon>Planctomycetota</taxon>
        <taxon>Planctomycetia</taxon>
        <taxon>Planctomycetales</taxon>
        <taxon>Planctomycetaceae</taxon>
        <taxon>Crateriforma</taxon>
    </lineage>
</organism>
<dbReference type="Pfam" id="PF04229">
    <property type="entry name" value="GrpB"/>
    <property type="match status" value="1"/>
</dbReference>
<name>A0A5C5Y9Z1_9PLAN</name>
<dbReference type="OrthoDB" id="9799092at2"/>
<dbReference type="SUPFAM" id="SSF81301">
    <property type="entry name" value="Nucleotidyltransferase"/>
    <property type="match status" value="1"/>
</dbReference>
<keyword evidence="1" id="KW-0808">Transferase</keyword>
<reference evidence="1 2" key="1">
    <citation type="submission" date="2019-02" db="EMBL/GenBank/DDBJ databases">
        <title>Deep-cultivation of Planctomycetes and their phenomic and genomic characterization uncovers novel biology.</title>
        <authorList>
            <person name="Wiegand S."/>
            <person name="Jogler M."/>
            <person name="Boedeker C."/>
            <person name="Pinto D."/>
            <person name="Vollmers J."/>
            <person name="Rivas-Marin E."/>
            <person name="Kohn T."/>
            <person name="Peeters S.H."/>
            <person name="Heuer A."/>
            <person name="Rast P."/>
            <person name="Oberbeckmann S."/>
            <person name="Bunk B."/>
            <person name="Jeske O."/>
            <person name="Meyerdierks A."/>
            <person name="Storesund J.E."/>
            <person name="Kallscheuer N."/>
            <person name="Luecker S."/>
            <person name="Lage O.M."/>
            <person name="Pohl T."/>
            <person name="Merkel B.J."/>
            <person name="Hornburger P."/>
            <person name="Mueller R.-W."/>
            <person name="Bruemmer F."/>
            <person name="Labrenz M."/>
            <person name="Spormann A.M."/>
            <person name="Op Den Camp H."/>
            <person name="Overmann J."/>
            <person name="Amann R."/>
            <person name="Jetten M.S.M."/>
            <person name="Mascher T."/>
            <person name="Medema M.H."/>
            <person name="Devos D.P."/>
            <person name="Kaster A.-K."/>
            <person name="Ovreas L."/>
            <person name="Rohde M."/>
            <person name="Galperin M.Y."/>
            <person name="Jogler C."/>
        </authorList>
    </citation>
    <scope>NUCLEOTIDE SEQUENCE [LARGE SCALE GENOMIC DNA]</scope>
    <source>
        <strain evidence="1 2">Pan14r</strain>
    </source>
</reference>
<accession>A0A5C5Y9Z1</accession>
<keyword evidence="1" id="KW-0418">Kinase</keyword>
<comment type="caution">
    <text evidence="1">The sequence shown here is derived from an EMBL/GenBank/DDBJ whole genome shotgun (WGS) entry which is preliminary data.</text>
</comment>